<feature type="compositionally biased region" description="Low complexity" evidence="4">
    <location>
        <begin position="15"/>
        <end position="26"/>
    </location>
</feature>
<protein>
    <submittedName>
        <fullName evidence="6">Glycosyltransferase like family 2</fullName>
    </submittedName>
</protein>
<keyword evidence="7" id="KW-1185">Reference proteome</keyword>
<dbReference type="PANTHER" id="PTHR43630:SF1">
    <property type="entry name" value="POLY-BETA-1,6-N-ACETYL-D-GLUCOSAMINE SYNTHASE"/>
    <property type="match status" value="1"/>
</dbReference>
<dbReference type="Proteomes" id="UP000198755">
    <property type="component" value="Unassembled WGS sequence"/>
</dbReference>
<evidence type="ECO:0000256" key="5">
    <source>
        <dbReference type="SAM" id="Phobius"/>
    </source>
</evidence>
<sequence length="431" mass="46400">MIVPGGSENAIQAARTAVPAAASPPMRRSDDRPPPLPGEIAFLPAPAAVLAKAAQQARDQAVSPDAALLASGAVDEPVFYRSLAVHLGVGYVDGPIEIDPAARYPESIHLGFAPLAPGRGPRWLVAPREGDLTDLLGLARRGELDGADFVITTPANLSRLVRAASIDAIAWEASFALANFDPDFSARSGPSPQQRRLAMASLWILSLAIVLTPGVGASFMSLSVNALFLAAIFLRLFAGAASMGSVKQTFRAPLEDRRLPRYSIVVALHREARIVRQLAAALDDIDYPRGKLDIKLVIEADDSLTRQALESLRLPPIYEIVIAPPGWPRTKPRALNVALPLLRGEFVAVFDAEDTPAPTQLREAAERFLRAPKRVACLQARLSIDNVEDSWLTRLFSIEYAILFDVLHQGLAGLRLPLPLGGSSNHFRGIM</sequence>
<keyword evidence="5" id="KW-1133">Transmembrane helix</keyword>
<dbReference type="EMBL" id="FOSN01000007">
    <property type="protein sequence ID" value="SFK39393.1"/>
    <property type="molecule type" value="Genomic_DNA"/>
</dbReference>
<dbReference type="AlphaFoldDB" id="A0A1I3Z5S2"/>
<accession>A0A1I3Z5S2</accession>
<name>A0A1I3Z5S2_9HYPH</name>
<dbReference type="SUPFAM" id="SSF53448">
    <property type="entry name" value="Nucleotide-diphospho-sugar transferases"/>
    <property type="match status" value="1"/>
</dbReference>
<dbReference type="OrthoDB" id="7431422at2"/>
<dbReference type="Pfam" id="PF13641">
    <property type="entry name" value="Glyco_tranf_2_3"/>
    <property type="match status" value="1"/>
</dbReference>
<evidence type="ECO:0000313" key="6">
    <source>
        <dbReference type="EMBL" id="SFK39393.1"/>
    </source>
</evidence>
<evidence type="ECO:0000256" key="1">
    <source>
        <dbReference type="ARBA" id="ARBA00006739"/>
    </source>
</evidence>
<reference evidence="6 7" key="1">
    <citation type="submission" date="2016-10" db="EMBL/GenBank/DDBJ databases">
        <authorList>
            <person name="de Groot N.N."/>
        </authorList>
    </citation>
    <scope>NUCLEOTIDE SEQUENCE [LARGE SCALE GENOMIC DNA]</scope>
    <source>
        <strain evidence="6 7">NE2</strain>
    </source>
</reference>
<evidence type="ECO:0000313" key="7">
    <source>
        <dbReference type="Proteomes" id="UP000198755"/>
    </source>
</evidence>
<evidence type="ECO:0000256" key="3">
    <source>
        <dbReference type="ARBA" id="ARBA00022679"/>
    </source>
</evidence>
<organism evidence="6 7">
    <name type="scientific">Methylocapsa palsarum</name>
    <dbReference type="NCBI Taxonomy" id="1612308"/>
    <lineage>
        <taxon>Bacteria</taxon>
        <taxon>Pseudomonadati</taxon>
        <taxon>Pseudomonadota</taxon>
        <taxon>Alphaproteobacteria</taxon>
        <taxon>Hyphomicrobiales</taxon>
        <taxon>Beijerinckiaceae</taxon>
        <taxon>Methylocapsa</taxon>
    </lineage>
</organism>
<gene>
    <name evidence="6" type="ORF">SAMN05444581_10795</name>
</gene>
<comment type="similarity">
    <text evidence="1">Belongs to the glycosyltransferase 2 family.</text>
</comment>
<proteinExistence type="inferred from homology"/>
<feature type="transmembrane region" description="Helical" evidence="5">
    <location>
        <begin position="226"/>
        <end position="246"/>
    </location>
</feature>
<dbReference type="GO" id="GO:0016757">
    <property type="term" value="F:glycosyltransferase activity"/>
    <property type="evidence" value="ECO:0007669"/>
    <property type="project" value="UniProtKB-KW"/>
</dbReference>
<feature type="transmembrane region" description="Helical" evidence="5">
    <location>
        <begin position="197"/>
        <end position="220"/>
    </location>
</feature>
<keyword evidence="3 6" id="KW-0808">Transferase</keyword>
<evidence type="ECO:0000256" key="2">
    <source>
        <dbReference type="ARBA" id="ARBA00022676"/>
    </source>
</evidence>
<keyword evidence="5" id="KW-0472">Membrane</keyword>
<dbReference type="PANTHER" id="PTHR43630">
    <property type="entry name" value="POLY-BETA-1,6-N-ACETYL-D-GLUCOSAMINE SYNTHASE"/>
    <property type="match status" value="1"/>
</dbReference>
<dbReference type="Gene3D" id="3.90.550.10">
    <property type="entry name" value="Spore Coat Polysaccharide Biosynthesis Protein SpsA, Chain A"/>
    <property type="match status" value="1"/>
</dbReference>
<feature type="region of interest" description="Disordered" evidence="4">
    <location>
        <begin position="15"/>
        <end position="35"/>
    </location>
</feature>
<dbReference type="InterPro" id="IPR029044">
    <property type="entry name" value="Nucleotide-diphossugar_trans"/>
</dbReference>
<keyword evidence="2" id="KW-0328">Glycosyltransferase</keyword>
<keyword evidence="5" id="KW-0812">Transmembrane</keyword>
<evidence type="ECO:0000256" key="4">
    <source>
        <dbReference type="SAM" id="MobiDB-lite"/>
    </source>
</evidence>
<dbReference type="STRING" id="1612308.SAMN05444581_10795"/>